<dbReference type="Proteomes" id="UP000436357">
    <property type="component" value="Unassembled WGS sequence"/>
</dbReference>
<dbReference type="AlphaFoldDB" id="A0A6N7TU48"/>
<dbReference type="EMBL" id="WKKW01000001">
    <property type="protein sequence ID" value="MSD90197.1"/>
    <property type="molecule type" value="Genomic_DNA"/>
</dbReference>
<gene>
    <name evidence="1" type="ORF">GKC41_00715</name>
</gene>
<name>A0A6N7TU48_9BIFI</name>
<sequence>MTQIPDALGIYEDEDGDLWIRFEDGHDKWLHLAKWHPTPIDRSWMSEFVTDEDVAEHLPLECISNGKKEEER</sequence>
<dbReference type="OrthoDB" id="4556194at2"/>
<accession>A0A6N7TU48</accession>
<evidence type="ECO:0000313" key="1">
    <source>
        <dbReference type="EMBL" id="MSD90197.1"/>
    </source>
</evidence>
<organism evidence="1 2">
    <name type="scientific">Bifidobacterium asteroides</name>
    <dbReference type="NCBI Taxonomy" id="1684"/>
    <lineage>
        <taxon>Bacteria</taxon>
        <taxon>Bacillati</taxon>
        <taxon>Actinomycetota</taxon>
        <taxon>Actinomycetes</taxon>
        <taxon>Bifidobacteriales</taxon>
        <taxon>Bifidobacteriaceae</taxon>
        <taxon>Bifidobacterium</taxon>
    </lineage>
</organism>
<proteinExistence type="predicted"/>
<comment type="caution">
    <text evidence="1">The sequence shown here is derived from an EMBL/GenBank/DDBJ whole genome shotgun (WGS) entry which is preliminary data.</text>
</comment>
<evidence type="ECO:0000313" key="2">
    <source>
        <dbReference type="Proteomes" id="UP000436357"/>
    </source>
</evidence>
<reference evidence="1 2" key="1">
    <citation type="submission" date="2019-11" db="EMBL/GenBank/DDBJ databases">
        <title>Draft Genome Sequence of Plant Growth-Promoting Rhizosphere-Associated Bacteria.</title>
        <authorList>
            <person name="Vasilyev I.Y."/>
            <person name="Radchenko V."/>
            <person name="Ilnitskaya E.V."/>
        </authorList>
    </citation>
    <scope>NUCLEOTIDE SEQUENCE [LARGE SCALE GENOMIC DNA]</scope>
    <source>
        <strain evidence="1 2">VRA_9sq_n</strain>
    </source>
</reference>
<dbReference type="RefSeq" id="WP_154312502.1">
    <property type="nucleotide sequence ID" value="NZ_WKKW01000001.1"/>
</dbReference>
<protein>
    <submittedName>
        <fullName evidence="1">Uncharacterized protein</fullName>
    </submittedName>
</protein>